<dbReference type="RefSeq" id="XP_040731129.1">
    <property type="nucleotide sequence ID" value="XM_040874791.1"/>
</dbReference>
<dbReference type="Gene3D" id="3.60.15.10">
    <property type="entry name" value="Ribonuclease Z/Hydroxyacylglutathione hydrolase-like"/>
    <property type="match status" value="1"/>
</dbReference>
<dbReference type="AlphaFoldDB" id="A0A364KSU0"/>
<evidence type="ECO:0000313" key="6">
    <source>
        <dbReference type="EMBL" id="RAO66612.1"/>
    </source>
</evidence>
<dbReference type="SUPFAM" id="SSF56281">
    <property type="entry name" value="Metallo-hydrolase/oxidoreductase"/>
    <property type="match status" value="1"/>
</dbReference>
<dbReference type="InterPro" id="IPR001279">
    <property type="entry name" value="Metallo-B-lactamas"/>
</dbReference>
<dbReference type="GO" id="GO:0046872">
    <property type="term" value="F:metal ion binding"/>
    <property type="evidence" value="ECO:0007669"/>
    <property type="project" value="UniProtKB-KW"/>
</dbReference>
<comment type="caution">
    <text evidence="6">The sequence shown here is derived from an EMBL/GenBank/DDBJ whole genome shotgun (WGS) entry which is preliminary data.</text>
</comment>
<dbReference type="EMBL" id="MIKG01000004">
    <property type="protein sequence ID" value="RAO66612.1"/>
    <property type="molecule type" value="Genomic_DNA"/>
</dbReference>
<protein>
    <recommendedName>
        <fullName evidence="5">Metallo-beta-lactamase domain-containing protein</fullName>
    </recommendedName>
</protein>
<dbReference type="GO" id="GO:0016787">
    <property type="term" value="F:hydrolase activity"/>
    <property type="evidence" value="ECO:0007669"/>
    <property type="project" value="UniProtKB-KW"/>
</dbReference>
<evidence type="ECO:0000256" key="4">
    <source>
        <dbReference type="ARBA" id="ARBA00022833"/>
    </source>
</evidence>
<evidence type="ECO:0000259" key="5">
    <source>
        <dbReference type="Pfam" id="PF00753"/>
    </source>
</evidence>
<feature type="domain" description="Metallo-beta-lactamase" evidence="5">
    <location>
        <begin position="90"/>
        <end position="208"/>
    </location>
</feature>
<accession>A0A364KSU0</accession>
<dbReference type="GeneID" id="63791841"/>
<sequence length="403" mass="45453">MATIKGMETLNPPPSSQNCVRVRMVDTTSVMSLHAEGFVYPVMPGHEIMSVTTMAFLIENERLGKKAMFDLGTRKDYWNSPPMTLRRIEDAIPGVRIEKDVTEILQEKGMALGEINDIIWSHSHWDHMGSPNLFPHSTNLCYGKGTGVFPAYPESPNSNLNAADFVGRNCIEIEGKDLQIGPFPAHDFYGDGSLYLLDTPGHWPGHLCALARTTPTTFLFLGGDICHFSGDFRPSEWIPFPETIPEDAFRGRAGKYPMPCPCAFFSDHHPQLHNDEVDSSTVKNNEEPFYHLSTHKHSSYKDPALAKVTTAKMQQYFDSDPNVLVCLAHDTALVDLLPVFNNEPEKDLNNWQELGMKEKCHWGWLGELPRYDKDGKVIGQGYREIPIVEGLWKEGRRITSFNE</sequence>
<keyword evidence="2" id="KW-0479">Metal-binding</keyword>
<dbReference type="PANTHER" id="PTHR42978">
    <property type="entry name" value="QUORUM-QUENCHING LACTONASE YTNP-RELATED-RELATED"/>
    <property type="match status" value="1"/>
</dbReference>
<organism evidence="6 7">
    <name type="scientific">Talaromyces amestolkiae</name>
    <dbReference type="NCBI Taxonomy" id="1196081"/>
    <lineage>
        <taxon>Eukaryota</taxon>
        <taxon>Fungi</taxon>
        <taxon>Dikarya</taxon>
        <taxon>Ascomycota</taxon>
        <taxon>Pezizomycotina</taxon>
        <taxon>Eurotiomycetes</taxon>
        <taxon>Eurotiomycetidae</taxon>
        <taxon>Eurotiales</taxon>
        <taxon>Trichocomaceae</taxon>
        <taxon>Talaromyces</taxon>
        <taxon>Talaromyces sect. Talaromyces</taxon>
    </lineage>
</organism>
<reference evidence="6 7" key="1">
    <citation type="journal article" date="2017" name="Biotechnol. Biofuels">
        <title>Differential beta-glucosidase expression as a function of carbon source availability in Talaromyces amestolkiae: a genomic and proteomic approach.</title>
        <authorList>
            <person name="de Eugenio L.I."/>
            <person name="Mendez-Liter J.A."/>
            <person name="Nieto-Dominguez M."/>
            <person name="Alonso L."/>
            <person name="Gil-Munoz J."/>
            <person name="Barriuso J."/>
            <person name="Prieto A."/>
            <person name="Martinez M.J."/>
        </authorList>
    </citation>
    <scope>NUCLEOTIDE SEQUENCE [LARGE SCALE GENOMIC DNA]</scope>
    <source>
        <strain evidence="6 7">CIB</strain>
    </source>
</reference>
<keyword evidence="7" id="KW-1185">Reference proteome</keyword>
<dbReference type="InterPro" id="IPR051013">
    <property type="entry name" value="MBL_superfamily_lactonases"/>
</dbReference>
<evidence type="ECO:0000256" key="3">
    <source>
        <dbReference type="ARBA" id="ARBA00022801"/>
    </source>
</evidence>
<name>A0A364KSU0_TALAM</name>
<dbReference type="STRING" id="1196081.A0A364KSU0"/>
<dbReference type="InterPro" id="IPR036866">
    <property type="entry name" value="RibonucZ/Hydroxyglut_hydro"/>
</dbReference>
<evidence type="ECO:0000313" key="7">
    <source>
        <dbReference type="Proteomes" id="UP000249363"/>
    </source>
</evidence>
<dbReference type="OrthoDB" id="10250730at2759"/>
<evidence type="ECO:0000256" key="1">
    <source>
        <dbReference type="ARBA" id="ARBA00007749"/>
    </source>
</evidence>
<gene>
    <name evidence="6" type="ORF">BHQ10_002624</name>
</gene>
<evidence type="ECO:0000256" key="2">
    <source>
        <dbReference type="ARBA" id="ARBA00022723"/>
    </source>
</evidence>
<dbReference type="Proteomes" id="UP000249363">
    <property type="component" value="Unassembled WGS sequence"/>
</dbReference>
<proteinExistence type="inferred from homology"/>
<comment type="similarity">
    <text evidence="1">Belongs to the metallo-beta-lactamase superfamily.</text>
</comment>
<keyword evidence="4" id="KW-0862">Zinc</keyword>
<dbReference type="CDD" id="cd07730">
    <property type="entry name" value="metallo-hydrolase-like_MBL-fold"/>
    <property type="match status" value="1"/>
</dbReference>
<dbReference type="Pfam" id="PF00753">
    <property type="entry name" value="Lactamase_B"/>
    <property type="match status" value="1"/>
</dbReference>
<keyword evidence="3" id="KW-0378">Hydrolase</keyword>
<dbReference type="PANTHER" id="PTHR42978:SF5">
    <property type="entry name" value="METALLO-BETA-LACTAMASE DOMAIN-CONTAINING PROTEIN"/>
    <property type="match status" value="1"/>
</dbReference>